<reference evidence="4 5" key="1">
    <citation type="submission" date="2021-02" db="EMBL/GenBank/DDBJ databases">
        <title>Streptomyces spirodelae sp. nov., isolated from duckweed.</title>
        <authorList>
            <person name="Saimee Y."/>
            <person name="Duangmal K."/>
        </authorList>
    </citation>
    <scope>NUCLEOTIDE SEQUENCE [LARGE SCALE GENOMIC DNA]</scope>
    <source>
        <strain evidence="4 5">DW4-2</strain>
    </source>
</reference>
<dbReference type="InterPro" id="IPR000326">
    <property type="entry name" value="PAP2/HPO"/>
</dbReference>
<dbReference type="SMART" id="SM00014">
    <property type="entry name" value="acidPPc"/>
    <property type="match status" value="1"/>
</dbReference>
<organism evidence="4 5">
    <name type="scientific">Streptomyces spirodelae</name>
    <dbReference type="NCBI Taxonomy" id="2812904"/>
    <lineage>
        <taxon>Bacteria</taxon>
        <taxon>Bacillati</taxon>
        <taxon>Actinomycetota</taxon>
        <taxon>Actinomycetes</taxon>
        <taxon>Kitasatosporales</taxon>
        <taxon>Streptomycetaceae</taxon>
        <taxon>Streptomyces</taxon>
    </lineage>
</organism>
<evidence type="ECO:0000259" key="3">
    <source>
        <dbReference type="SMART" id="SM00014"/>
    </source>
</evidence>
<sequence length="249" mass="26040">MSHTPRDRREPGRHGRPGTVPPVPGRPATFPARSAAPTPRRPAPRARAWAATLCSLCALVLFVGTWQVLTHGPLVRGDEDLGAAMRRTAPSRALAEVLADAGNMEVALPLLAVAMALSLLRSRGRTWPPVLCCAVAVGLMAPLVAGVKAWTDRTGPLGGGGFYPSGHAATAAVALGGALLLLSPALPRAARAPAWTLIAALVVGNGLGLVWRGYHWPLDVVAGWCLSVLLLYVAAATARRARKRTTAHR</sequence>
<dbReference type="EMBL" id="JAFFZN010000029">
    <property type="protein sequence ID" value="MBO8188940.1"/>
    <property type="molecule type" value="Genomic_DNA"/>
</dbReference>
<feature type="region of interest" description="Disordered" evidence="1">
    <location>
        <begin position="1"/>
        <end position="42"/>
    </location>
</feature>
<feature type="transmembrane region" description="Helical" evidence="2">
    <location>
        <begin position="220"/>
        <end position="238"/>
    </location>
</feature>
<keyword evidence="2" id="KW-0472">Membrane</keyword>
<feature type="transmembrane region" description="Helical" evidence="2">
    <location>
        <begin position="48"/>
        <end position="69"/>
    </location>
</feature>
<evidence type="ECO:0000313" key="5">
    <source>
        <dbReference type="Proteomes" id="UP001518976"/>
    </source>
</evidence>
<dbReference type="Pfam" id="PF01569">
    <property type="entry name" value="PAP2"/>
    <property type="match status" value="1"/>
</dbReference>
<feature type="domain" description="Phosphatidic acid phosphatase type 2/haloperoxidase" evidence="3">
    <location>
        <begin position="130"/>
        <end position="235"/>
    </location>
</feature>
<feature type="transmembrane region" description="Helical" evidence="2">
    <location>
        <begin position="127"/>
        <end position="150"/>
    </location>
</feature>
<feature type="transmembrane region" description="Helical" evidence="2">
    <location>
        <begin position="194"/>
        <end position="214"/>
    </location>
</feature>
<feature type="transmembrane region" description="Helical" evidence="2">
    <location>
        <begin position="101"/>
        <end position="120"/>
    </location>
</feature>
<feature type="compositionally biased region" description="Low complexity" evidence="1">
    <location>
        <begin position="26"/>
        <end position="38"/>
    </location>
</feature>
<proteinExistence type="predicted"/>
<feature type="transmembrane region" description="Helical" evidence="2">
    <location>
        <begin position="162"/>
        <end position="182"/>
    </location>
</feature>
<evidence type="ECO:0000256" key="1">
    <source>
        <dbReference type="SAM" id="MobiDB-lite"/>
    </source>
</evidence>
<protein>
    <submittedName>
        <fullName evidence="4">Phosphatase PAP2 family protein</fullName>
    </submittedName>
</protein>
<accession>A0ABS3X0M1</accession>
<keyword evidence="2" id="KW-0812">Transmembrane</keyword>
<dbReference type="SUPFAM" id="SSF48317">
    <property type="entry name" value="Acid phosphatase/Vanadium-dependent haloperoxidase"/>
    <property type="match status" value="1"/>
</dbReference>
<gene>
    <name evidence="4" type="ORF">JW592_26250</name>
</gene>
<dbReference type="Proteomes" id="UP001518976">
    <property type="component" value="Unassembled WGS sequence"/>
</dbReference>
<evidence type="ECO:0000256" key="2">
    <source>
        <dbReference type="SAM" id="Phobius"/>
    </source>
</evidence>
<feature type="compositionally biased region" description="Basic and acidic residues" evidence="1">
    <location>
        <begin position="1"/>
        <end position="13"/>
    </location>
</feature>
<dbReference type="InterPro" id="IPR036938">
    <property type="entry name" value="PAP2/HPO_sf"/>
</dbReference>
<keyword evidence="5" id="KW-1185">Reference proteome</keyword>
<keyword evidence="2" id="KW-1133">Transmembrane helix</keyword>
<name>A0ABS3X0M1_9ACTN</name>
<evidence type="ECO:0000313" key="4">
    <source>
        <dbReference type="EMBL" id="MBO8188940.1"/>
    </source>
</evidence>
<comment type="caution">
    <text evidence="4">The sequence shown here is derived from an EMBL/GenBank/DDBJ whole genome shotgun (WGS) entry which is preliminary data.</text>
</comment>
<dbReference type="Gene3D" id="1.20.144.10">
    <property type="entry name" value="Phosphatidic acid phosphatase type 2/haloperoxidase"/>
    <property type="match status" value="1"/>
</dbReference>